<dbReference type="OrthoDB" id="2021138at2759"/>
<dbReference type="GO" id="GO:0005737">
    <property type="term" value="C:cytoplasm"/>
    <property type="evidence" value="ECO:0007669"/>
    <property type="project" value="TreeGrafter"/>
</dbReference>
<accession>A0A9U8DXP8</accession>
<dbReference type="PANTHER" id="PTHR48051">
    <property type="match status" value="1"/>
</dbReference>
<dbReference type="SUPFAM" id="SSF52058">
    <property type="entry name" value="L domain-like"/>
    <property type="match status" value="1"/>
</dbReference>
<evidence type="ECO:0000256" key="1">
    <source>
        <dbReference type="ARBA" id="ARBA00022614"/>
    </source>
</evidence>
<dbReference type="PROSITE" id="PS51450">
    <property type="entry name" value="LRR"/>
    <property type="match status" value="2"/>
</dbReference>
<keyword evidence="2" id="KW-0677">Repeat</keyword>
<dbReference type="OMA" id="CKRICIN"/>
<evidence type="ECO:0000313" key="3">
    <source>
        <dbReference type="Proteomes" id="UP001165740"/>
    </source>
</evidence>
<dbReference type="KEGG" id="bgt:106054500"/>
<dbReference type="Gene3D" id="3.80.10.10">
    <property type="entry name" value="Ribonuclease Inhibitor"/>
    <property type="match status" value="1"/>
</dbReference>
<name>A0A9U8DXP8_BIOGL</name>
<dbReference type="Pfam" id="PF13855">
    <property type="entry name" value="LRR_8"/>
    <property type="match status" value="1"/>
</dbReference>
<dbReference type="InterPro" id="IPR050216">
    <property type="entry name" value="LRR_domain-containing"/>
</dbReference>
<keyword evidence="3" id="KW-1185">Reference proteome</keyword>
<evidence type="ECO:0000256" key="2">
    <source>
        <dbReference type="ARBA" id="ARBA00022737"/>
    </source>
</evidence>
<dbReference type="GeneID" id="106054500"/>
<organism evidence="3 4">
    <name type="scientific">Biomphalaria glabrata</name>
    <name type="common">Bloodfluke planorb</name>
    <name type="synonym">Freshwater snail</name>
    <dbReference type="NCBI Taxonomy" id="6526"/>
    <lineage>
        <taxon>Eukaryota</taxon>
        <taxon>Metazoa</taxon>
        <taxon>Spiralia</taxon>
        <taxon>Lophotrochozoa</taxon>
        <taxon>Mollusca</taxon>
        <taxon>Gastropoda</taxon>
        <taxon>Heterobranchia</taxon>
        <taxon>Euthyneura</taxon>
        <taxon>Panpulmonata</taxon>
        <taxon>Hygrophila</taxon>
        <taxon>Lymnaeoidea</taxon>
        <taxon>Planorbidae</taxon>
        <taxon>Biomphalaria</taxon>
    </lineage>
</organism>
<proteinExistence type="predicted"/>
<reference evidence="4" key="1">
    <citation type="submission" date="2025-08" db="UniProtKB">
        <authorList>
            <consortium name="RefSeq"/>
        </authorList>
    </citation>
    <scope>IDENTIFICATION</scope>
</reference>
<dbReference type="SMART" id="SM00369">
    <property type="entry name" value="LRR_TYP"/>
    <property type="match status" value="2"/>
</dbReference>
<dbReference type="InterPro" id="IPR003591">
    <property type="entry name" value="Leu-rich_rpt_typical-subtyp"/>
</dbReference>
<dbReference type="AlphaFoldDB" id="A0A9U8DXP8"/>
<keyword evidence="1" id="KW-0433">Leucine-rich repeat</keyword>
<gene>
    <name evidence="4" type="primary">LOC106054500</name>
</gene>
<evidence type="ECO:0000313" key="4">
    <source>
        <dbReference type="RefSeq" id="XP_013065840.2"/>
    </source>
</evidence>
<dbReference type="RefSeq" id="XP_013065840.2">
    <property type="nucleotide sequence ID" value="XM_013210386.2"/>
</dbReference>
<dbReference type="PRINTS" id="PR00019">
    <property type="entry name" value="LEURICHRPT"/>
</dbReference>
<dbReference type="Proteomes" id="UP001165740">
    <property type="component" value="Chromosome 3"/>
</dbReference>
<protein>
    <submittedName>
        <fullName evidence="4">Leucine-rich repeat protein soc-2 homolog</fullName>
    </submittedName>
</protein>
<sequence>MSFVRDRFTRIVRGRANTRVGVQYTSQVGSYEGFLSFINSQNKEDAEKVTSIKVELFTLSLLTGESLQLPVNIGRFVNLYSFTISGCGLTSLPWSIIYLKSLVNLDLSYNRLMTLPNYFGSLSSLEHLNLEGNKLIVLPTSLIELTNLKTLNLAKNDNLMGPSYSVCMQGIEAVMKNLSMRSSRKNMWANSKMFYDATDSAANGGEEIPTLVTLCINIIHQSGQDFMLPALVPSDLNQILQEKLEEKRKSLSVAKCSTCHAFFSNATAFESHVCKEARQQSVDHCDYIVAR</sequence>
<dbReference type="InterPro" id="IPR001611">
    <property type="entry name" value="Leu-rich_rpt"/>
</dbReference>
<dbReference type="PANTHER" id="PTHR48051:SF1">
    <property type="entry name" value="RAS SUPPRESSOR PROTEIN 1"/>
    <property type="match status" value="1"/>
</dbReference>
<dbReference type="InterPro" id="IPR032675">
    <property type="entry name" value="LRR_dom_sf"/>
</dbReference>